<evidence type="ECO:0000313" key="3">
    <source>
        <dbReference type="Proteomes" id="UP000799767"/>
    </source>
</evidence>
<dbReference type="AlphaFoldDB" id="A0A6A6Q581"/>
<dbReference type="RefSeq" id="XP_033594021.1">
    <property type="nucleotide sequence ID" value="XM_033729281.1"/>
</dbReference>
<keyword evidence="3" id="KW-1185">Reference proteome</keyword>
<protein>
    <submittedName>
        <fullName evidence="2">Uncharacterized protein</fullName>
    </submittedName>
</protein>
<dbReference type="GeneID" id="54470283"/>
<reference evidence="2" key="1">
    <citation type="journal article" date="2020" name="Stud. Mycol.">
        <title>101 Dothideomycetes genomes: a test case for predicting lifestyles and emergence of pathogens.</title>
        <authorList>
            <person name="Haridas S."/>
            <person name="Albert R."/>
            <person name="Binder M."/>
            <person name="Bloem J."/>
            <person name="Labutti K."/>
            <person name="Salamov A."/>
            <person name="Andreopoulos B."/>
            <person name="Baker S."/>
            <person name="Barry K."/>
            <person name="Bills G."/>
            <person name="Bluhm B."/>
            <person name="Cannon C."/>
            <person name="Castanera R."/>
            <person name="Culley D."/>
            <person name="Daum C."/>
            <person name="Ezra D."/>
            <person name="Gonzalez J."/>
            <person name="Henrissat B."/>
            <person name="Kuo A."/>
            <person name="Liang C."/>
            <person name="Lipzen A."/>
            <person name="Lutzoni F."/>
            <person name="Magnuson J."/>
            <person name="Mondo S."/>
            <person name="Nolan M."/>
            <person name="Ohm R."/>
            <person name="Pangilinan J."/>
            <person name="Park H.-J."/>
            <person name="Ramirez L."/>
            <person name="Alfaro M."/>
            <person name="Sun H."/>
            <person name="Tritt A."/>
            <person name="Yoshinaga Y."/>
            <person name="Zwiers L.-H."/>
            <person name="Turgeon B."/>
            <person name="Goodwin S."/>
            <person name="Spatafora J."/>
            <person name="Crous P."/>
            <person name="Grigoriev I."/>
        </authorList>
    </citation>
    <scope>NUCLEOTIDE SEQUENCE</scope>
    <source>
        <strain evidence="2">CBS 113389</strain>
    </source>
</reference>
<dbReference type="EMBL" id="MU001631">
    <property type="protein sequence ID" value="KAF2487452.1"/>
    <property type="molecule type" value="Genomic_DNA"/>
</dbReference>
<gene>
    <name evidence="2" type="ORF">BDY17DRAFT_11827</name>
</gene>
<feature type="region of interest" description="Disordered" evidence="1">
    <location>
        <begin position="72"/>
        <end position="176"/>
    </location>
</feature>
<evidence type="ECO:0000313" key="2">
    <source>
        <dbReference type="EMBL" id="KAF2487452.1"/>
    </source>
</evidence>
<organism evidence="2 3">
    <name type="scientific">Neohortaea acidophila</name>
    <dbReference type="NCBI Taxonomy" id="245834"/>
    <lineage>
        <taxon>Eukaryota</taxon>
        <taxon>Fungi</taxon>
        <taxon>Dikarya</taxon>
        <taxon>Ascomycota</taxon>
        <taxon>Pezizomycotina</taxon>
        <taxon>Dothideomycetes</taxon>
        <taxon>Dothideomycetidae</taxon>
        <taxon>Mycosphaerellales</taxon>
        <taxon>Teratosphaeriaceae</taxon>
        <taxon>Neohortaea</taxon>
    </lineage>
</organism>
<accession>A0A6A6Q581</accession>
<evidence type="ECO:0000256" key="1">
    <source>
        <dbReference type="SAM" id="MobiDB-lite"/>
    </source>
</evidence>
<sequence length="221" mass="22707">MLSSIAGWVEDKATNYLRTGIQAGGTLAGNAVGGVGSLVENAGRTAGNTVSGSIGGVGNTINGYGDGLKRSMSADGPVSSGAQKKTAVKPSAPQAKKGGATGSTIGPQKKPTGQPRPQQALAGKSKQQTTARGGVAVAQPRPGTTKTAAVGRTSVGASRSPPRAGQSRERRESRRGLRLQLRGSTVVQIRWVLDGILGMSARPGRRRRRRRVVVARLLQVP</sequence>
<name>A0A6A6Q581_9PEZI</name>
<feature type="compositionally biased region" description="Basic and acidic residues" evidence="1">
    <location>
        <begin position="166"/>
        <end position="175"/>
    </location>
</feature>
<dbReference type="OrthoDB" id="3649215at2759"/>
<proteinExistence type="predicted"/>
<dbReference type="Proteomes" id="UP000799767">
    <property type="component" value="Unassembled WGS sequence"/>
</dbReference>